<name>A0A915D109_9BILA</name>
<organism evidence="2 3">
    <name type="scientific">Ditylenchus dipsaci</name>
    <dbReference type="NCBI Taxonomy" id="166011"/>
    <lineage>
        <taxon>Eukaryota</taxon>
        <taxon>Metazoa</taxon>
        <taxon>Ecdysozoa</taxon>
        <taxon>Nematoda</taxon>
        <taxon>Chromadorea</taxon>
        <taxon>Rhabditida</taxon>
        <taxon>Tylenchina</taxon>
        <taxon>Tylenchomorpha</taxon>
        <taxon>Sphaerularioidea</taxon>
        <taxon>Anguinidae</taxon>
        <taxon>Anguininae</taxon>
        <taxon>Ditylenchus</taxon>
    </lineage>
</organism>
<accession>A0A915D109</accession>
<evidence type="ECO:0000256" key="1">
    <source>
        <dbReference type="SAM" id="MobiDB-lite"/>
    </source>
</evidence>
<reference evidence="3" key="1">
    <citation type="submission" date="2022-11" db="UniProtKB">
        <authorList>
            <consortium name="WormBaseParasite"/>
        </authorList>
    </citation>
    <scope>IDENTIFICATION</scope>
</reference>
<dbReference type="AlphaFoldDB" id="A0A915D109"/>
<feature type="region of interest" description="Disordered" evidence="1">
    <location>
        <begin position="53"/>
        <end position="73"/>
    </location>
</feature>
<evidence type="ECO:0000313" key="3">
    <source>
        <dbReference type="WBParaSite" id="jg1478"/>
    </source>
</evidence>
<evidence type="ECO:0000313" key="2">
    <source>
        <dbReference type="Proteomes" id="UP000887574"/>
    </source>
</evidence>
<keyword evidence="2" id="KW-1185">Reference proteome</keyword>
<proteinExistence type="predicted"/>
<dbReference type="WBParaSite" id="jg1478">
    <property type="protein sequence ID" value="jg1478"/>
    <property type="gene ID" value="jg1478"/>
</dbReference>
<dbReference type="Proteomes" id="UP000887574">
    <property type="component" value="Unplaced"/>
</dbReference>
<sequence>MLLYVYLGDGGFGCTDLIIRTFTDKGANTQAKIAFNRRLSRARSATHMYKHTAKCEEQDISRSPPNNRPAADLIANRPSESIDIITID</sequence>
<protein>
    <submittedName>
        <fullName evidence="3">Uncharacterized protein</fullName>
    </submittedName>
</protein>